<reference evidence="1 2" key="1">
    <citation type="submission" date="2017-11" db="EMBL/GenBank/DDBJ databases">
        <title>De novo assembly and phasing of dikaryotic genomes from two isolates of Puccinia coronata f. sp. avenae, the causal agent of oat crown rust.</title>
        <authorList>
            <person name="Miller M.E."/>
            <person name="Zhang Y."/>
            <person name="Omidvar V."/>
            <person name="Sperschneider J."/>
            <person name="Schwessinger B."/>
            <person name="Raley C."/>
            <person name="Palmer J.M."/>
            <person name="Garnica D."/>
            <person name="Upadhyaya N."/>
            <person name="Rathjen J."/>
            <person name="Taylor J.M."/>
            <person name="Park R.F."/>
            <person name="Dodds P.N."/>
            <person name="Hirsch C.D."/>
            <person name="Kianian S.F."/>
            <person name="Figueroa M."/>
        </authorList>
    </citation>
    <scope>NUCLEOTIDE SEQUENCE [LARGE SCALE GENOMIC DNA]</scope>
    <source>
        <strain evidence="1">12NC29</strain>
    </source>
</reference>
<gene>
    <name evidence="1" type="ORF">PCANC_28958</name>
</gene>
<organism evidence="1 2">
    <name type="scientific">Puccinia coronata f. sp. avenae</name>
    <dbReference type="NCBI Taxonomy" id="200324"/>
    <lineage>
        <taxon>Eukaryota</taxon>
        <taxon>Fungi</taxon>
        <taxon>Dikarya</taxon>
        <taxon>Basidiomycota</taxon>
        <taxon>Pucciniomycotina</taxon>
        <taxon>Pucciniomycetes</taxon>
        <taxon>Pucciniales</taxon>
        <taxon>Pucciniaceae</taxon>
        <taxon>Puccinia</taxon>
    </lineage>
</organism>
<protein>
    <submittedName>
        <fullName evidence="1">Uncharacterized protein</fullName>
    </submittedName>
</protein>
<accession>A0A2N5RTR7</accession>
<name>A0A2N5RTR7_9BASI</name>
<keyword evidence="2" id="KW-1185">Reference proteome</keyword>
<dbReference type="AlphaFoldDB" id="A0A2N5RTR7"/>
<dbReference type="Proteomes" id="UP000235388">
    <property type="component" value="Unassembled WGS sequence"/>
</dbReference>
<dbReference type="EMBL" id="PGCJ01001698">
    <property type="protein sequence ID" value="PLW04358.1"/>
    <property type="molecule type" value="Genomic_DNA"/>
</dbReference>
<proteinExistence type="predicted"/>
<evidence type="ECO:0000313" key="1">
    <source>
        <dbReference type="EMBL" id="PLW04358.1"/>
    </source>
</evidence>
<comment type="caution">
    <text evidence="1">The sequence shown here is derived from an EMBL/GenBank/DDBJ whole genome shotgun (WGS) entry which is preliminary data.</text>
</comment>
<evidence type="ECO:0000313" key="2">
    <source>
        <dbReference type="Proteomes" id="UP000235388"/>
    </source>
</evidence>
<dbReference type="OrthoDB" id="10461442at2759"/>
<sequence length="103" mass="12104">MINHHEFYLTIKDVYKFEKMVRWILEHKRNANEIQADEGFMIALHYNIQIRTNAFAHYITLADGSTSIADISIMGEKVRNTCYATARRFNELEFKDENPYAVG</sequence>